<dbReference type="GO" id="GO:0004497">
    <property type="term" value="F:monooxygenase activity"/>
    <property type="evidence" value="ECO:0007669"/>
    <property type="project" value="InterPro"/>
</dbReference>
<dbReference type="AlphaFoldDB" id="A0AAW0M4F0"/>
<dbReference type="GO" id="GO:0020037">
    <property type="term" value="F:heme binding"/>
    <property type="evidence" value="ECO:0007669"/>
    <property type="project" value="InterPro"/>
</dbReference>
<organism evidence="2 3">
    <name type="scientific">Quercus suber</name>
    <name type="common">Cork oak</name>
    <dbReference type="NCBI Taxonomy" id="58331"/>
    <lineage>
        <taxon>Eukaryota</taxon>
        <taxon>Viridiplantae</taxon>
        <taxon>Streptophyta</taxon>
        <taxon>Embryophyta</taxon>
        <taxon>Tracheophyta</taxon>
        <taxon>Spermatophyta</taxon>
        <taxon>Magnoliopsida</taxon>
        <taxon>eudicotyledons</taxon>
        <taxon>Gunneridae</taxon>
        <taxon>Pentapetalae</taxon>
        <taxon>rosids</taxon>
        <taxon>fabids</taxon>
        <taxon>Fagales</taxon>
        <taxon>Fagaceae</taxon>
        <taxon>Quercus</taxon>
    </lineage>
</organism>
<name>A0AAW0M4F0_QUESU</name>
<reference evidence="2 3" key="1">
    <citation type="journal article" date="2018" name="Sci. Data">
        <title>The draft genome sequence of cork oak.</title>
        <authorList>
            <person name="Ramos A.M."/>
            <person name="Usie A."/>
            <person name="Barbosa P."/>
            <person name="Barros P.M."/>
            <person name="Capote T."/>
            <person name="Chaves I."/>
            <person name="Simoes F."/>
            <person name="Abreu I."/>
            <person name="Carrasquinho I."/>
            <person name="Faro C."/>
            <person name="Guimaraes J.B."/>
            <person name="Mendonca D."/>
            <person name="Nobrega F."/>
            <person name="Rodrigues L."/>
            <person name="Saibo N.J.M."/>
            <person name="Varela M.C."/>
            <person name="Egas C."/>
            <person name="Matos J."/>
            <person name="Miguel C.M."/>
            <person name="Oliveira M.M."/>
            <person name="Ricardo C.P."/>
            <person name="Goncalves S."/>
        </authorList>
    </citation>
    <scope>NUCLEOTIDE SEQUENCE [LARGE SCALE GENOMIC DNA]</scope>
    <source>
        <strain evidence="3">cv. HL8</strain>
    </source>
</reference>
<dbReference type="Proteomes" id="UP000237347">
    <property type="component" value="Unassembled WGS sequence"/>
</dbReference>
<gene>
    <name evidence="2" type="ORF">CFP56_016548</name>
</gene>
<evidence type="ECO:0000256" key="1">
    <source>
        <dbReference type="SAM" id="MobiDB-lite"/>
    </source>
</evidence>
<dbReference type="GO" id="GO:0005506">
    <property type="term" value="F:iron ion binding"/>
    <property type="evidence" value="ECO:0007669"/>
    <property type="project" value="InterPro"/>
</dbReference>
<proteinExistence type="predicted"/>
<feature type="compositionally biased region" description="Low complexity" evidence="1">
    <location>
        <begin position="161"/>
        <end position="174"/>
    </location>
</feature>
<comment type="caution">
    <text evidence="2">The sequence shown here is derived from an EMBL/GenBank/DDBJ whole genome shotgun (WGS) entry which is preliminary data.</text>
</comment>
<dbReference type="EMBL" id="PKMF04000025">
    <property type="protein sequence ID" value="KAK7857697.1"/>
    <property type="molecule type" value="Genomic_DNA"/>
</dbReference>
<accession>A0AAW0M4F0</accession>
<protein>
    <submittedName>
        <fullName evidence="2">Beta-amyrin 28-monooxygenase</fullName>
    </submittedName>
</protein>
<evidence type="ECO:0000313" key="3">
    <source>
        <dbReference type="Proteomes" id="UP000237347"/>
    </source>
</evidence>
<sequence length="189" mass="21036">MTSSILSFREGLCGIDGTFQSNYKYTSFKESECKFCKSSLLRCFSSIQLAFFLKILLAKIFRSYQTQTAAPVQTSRNAESKILRSPGFLKPEALVKYLGKMDSITQQQMQSYWEGNDVVKAFPLAKTLTLSLACRFFLGTDDPERIARLIELKGLGYSFPQNSSQNAPQNASSAMPQGAQLKSPSIPLI</sequence>
<keyword evidence="3" id="KW-1185">Reference proteome</keyword>
<dbReference type="Gene3D" id="1.10.630.10">
    <property type="entry name" value="Cytochrome P450"/>
    <property type="match status" value="1"/>
</dbReference>
<dbReference type="GO" id="GO:0016705">
    <property type="term" value="F:oxidoreductase activity, acting on paired donors, with incorporation or reduction of molecular oxygen"/>
    <property type="evidence" value="ECO:0007669"/>
    <property type="project" value="InterPro"/>
</dbReference>
<feature type="region of interest" description="Disordered" evidence="1">
    <location>
        <begin position="161"/>
        <end position="189"/>
    </location>
</feature>
<evidence type="ECO:0000313" key="2">
    <source>
        <dbReference type="EMBL" id="KAK7857697.1"/>
    </source>
</evidence>
<dbReference type="InterPro" id="IPR036396">
    <property type="entry name" value="Cyt_P450_sf"/>
</dbReference>